<keyword evidence="2" id="KW-0560">Oxidoreductase</keyword>
<dbReference type="Pfam" id="PF04321">
    <property type="entry name" value="RmlD_sub_bind"/>
    <property type="match status" value="1"/>
</dbReference>
<evidence type="ECO:0000256" key="2">
    <source>
        <dbReference type="RuleBase" id="RU364082"/>
    </source>
</evidence>
<dbReference type="GO" id="GO:0005829">
    <property type="term" value="C:cytosol"/>
    <property type="evidence" value="ECO:0007669"/>
    <property type="project" value="TreeGrafter"/>
</dbReference>
<proteinExistence type="inferred from homology"/>
<feature type="domain" description="RmlD-like substrate binding" evidence="3">
    <location>
        <begin position="15"/>
        <end position="296"/>
    </location>
</feature>
<reference evidence="4 5" key="1">
    <citation type="journal article" date="2013" name="ISME J.">
        <title>Multifactorial diversity sustains microbial community stability.</title>
        <authorList>
            <person name="Erkus O."/>
            <person name="de Jager V.C."/>
            <person name="Spus M."/>
            <person name="van Alen-Boerrigter I.J."/>
            <person name="van Rijswijck I.M."/>
            <person name="Hazelwood L."/>
            <person name="Janssen P.W."/>
            <person name="van Hijum S.A."/>
            <person name="Kleerebezem M."/>
            <person name="Smid E.J."/>
        </authorList>
    </citation>
    <scope>NUCLEOTIDE SEQUENCE [LARGE SCALE GENOMIC DNA]</scope>
    <source>
        <strain evidence="4 5">TIFN3</strain>
    </source>
</reference>
<comment type="similarity">
    <text evidence="1 2">Belongs to the dTDP-4-dehydrorhamnose reductase family.</text>
</comment>
<dbReference type="Gene3D" id="3.40.50.720">
    <property type="entry name" value="NAD(P)-binding Rossmann-like Domain"/>
    <property type="match status" value="1"/>
</dbReference>
<dbReference type="EMBL" id="ATBE01000004">
    <property type="protein sequence ID" value="EQC96281.1"/>
    <property type="molecule type" value="Genomic_DNA"/>
</dbReference>
<dbReference type="Gene3D" id="3.90.25.10">
    <property type="entry name" value="UDP-galactose 4-epimerase, domain 1"/>
    <property type="match status" value="1"/>
</dbReference>
<dbReference type="NCBIfam" id="TIGR01214">
    <property type="entry name" value="rmlD"/>
    <property type="match status" value="1"/>
</dbReference>
<evidence type="ECO:0000256" key="1">
    <source>
        <dbReference type="ARBA" id="ARBA00010944"/>
    </source>
</evidence>
<dbReference type="InterPro" id="IPR029903">
    <property type="entry name" value="RmlD-like-bd"/>
</dbReference>
<dbReference type="PANTHER" id="PTHR10491">
    <property type="entry name" value="DTDP-4-DEHYDRORHAMNOSE REDUCTASE"/>
    <property type="match status" value="1"/>
</dbReference>
<organism evidence="4 5">
    <name type="scientific">Lactococcus cremoris subsp. cremoris TIFN3</name>
    <dbReference type="NCBI Taxonomy" id="1234873"/>
    <lineage>
        <taxon>Bacteria</taxon>
        <taxon>Bacillati</taxon>
        <taxon>Bacillota</taxon>
        <taxon>Bacilli</taxon>
        <taxon>Lactobacillales</taxon>
        <taxon>Streptococcaceae</taxon>
        <taxon>Lactococcus</taxon>
        <taxon>Lactococcus cremoris subsp. cremoris</taxon>
    </lineage>
</organism>
<dbReference type="GO" id="GO:0019305">
    <property type="term" value="P:dTDP-rhamnose biosynthetic process"/>
    <property type="evidence" value="ECO:0007669"/>
    <property type="project" value="UniProtKB-UniPathway"/>
</dbReference>
<comment type="function">
    <text evidence="2">Catalyzes the reduction of dTDP-6-deoxy-L-lyxo-4-hexulose to yield dTDP-L-rhamnose.</text>
</comment>
<dbReference type="InterPro" id="IPR036291">
    <property type="entry name" value="NAD(P)-bd_dom_sf"/>
</dbReference>
<protein>
    <recommendedName>
        <fullName evidence="2">dTDP-4-dehydrorhamnose reductase</fullName>
        <ecNumber evidence="2">1.1.1.133</ecNumber>
    </recommendedName>
</protein>
<dbReference type="CDD" id="cd05254">
    <property type="entry name" value="dTDP_HR_like_SDR_e"/>
    <property type="match status" value="1"/>
</dbReference>
<name>T0VJW8_LACLC</name>
<dbReference type="SUPFAM" id="SSF51735">
    <property type="entry name" value="NAD(P)-binding Rossmann-fold domains"/>
    <property type="match status" value="1"/>
</dbReference>
<dbReference type="GO" id="GO:0008831">
    <property type="term" value="F:dTDP-4-dehydrorhamnose reductase activity"/>
    <property type="evidence" value="ECO:0007669"/>
    <property type="project" value="UniProtKB-EC"/>
</dbReference>
<dbReference type="AlphaFoldDB" id="T0VJW8"/>
<sequence length="313" mass="34672">MKKSVSKKLKIGEQMILITGGNGQLGTELRHLLDEHGIAYTATDAKELDITDGVAVDKFFDENKPELVYHCAAYTAVDKAEDEGRELDEKINVDGTKNVAEAAARVGATLVYISTDYVFGGTLPIGQEWPVDAPKAPESEYGRTKHLGEEAVVASGVKHYIIRTAWVFGSYGPNFVFTMQNLATRFPELTVVNDQHGRPTWTRTLAEFMVYLVNEKADFGFYHLTNDAAPGEDVTWFDFAKEILKNTDVLVKPVDSSKFPAKAKRPFNSTMSLEKAKATGFVIPTWQEALASMLEKGDLRENKDGVKGEINKK</sequence>
<gene>
    <name evidence="4" type="ORF">LLT3_05720</name>
</gene>
<dbReference type="UniPathway" id="UPA00124"/>
<accession>T0VJW8</accession>
<dbReference type="Proteomes" id="UP000015664">
    <property type="component" value="Unassembled WGS sequence"/>
</dbReference>
<evidence type="ECO:0000313" key="5">
    <source>
        <dbReference type="Proteomes" id="UP000015664"/>
    </source>
</evidence>
<keyword evidence="2" id="KW-0521">NADP</keyword>
<dbReference type="PATRIC" id="fig|1234873.3.peg.56"/>
<comment type="caution">
    <text evidence="4">The sequence shown here is derived from an EMBL/GenBank/DDBJ whole genome shotgun (WGS) entry which is preliminary data.</text>
</comment>
<dbReference type="InterPro" id="IPR005913">
    <property type="entry name" value="dTDP_dehydrorham_reduct"/>
</dbReference>
<evidence type="ECO:0000313" key="4">
    <source>
        <dbReference type="EMBL" id="EQC96281.1"/>
    </source>
</evidence>
<evidence type="ECO:0000259" key="3">
    <source>
        <dbReference type="Pfam" id="PF04321"/>
    </source>
</evidence>
<comment type="pathway">
    <text evidence="2">Carbohydrate biosynthesis; dTDP-L-rhamnose biosynthesis.</text>
</comment>
<dbReference type="EC" id="1.1.1.133" evidence="2"/>
<dbReference type="PANTHER" id="PTHR10491:SF4">
    <property type="entry name" value="METHIONINE ADENOSYLTRANSFERASE 2 SUBUNIT BETA"/>
    <property type="match status" value="1"/>
</dbReference>